<organism evidence="5 6">
    <name type="scientific">Fluviicola chungangensis</name>
    <dbReference type="NCBI Taxonomy" id="2597671"/>
    <lineage>
        <taxon>Bacteria</taxon>
        <taxon>Pseudomonadati</taxon>
        <taxon>Bacteroidota</taxon>
        <taxon>Flavobacteriia</taxon>
        <taxon>Flavobacteriales</taxon>
        <taxon>Crocinitomicaceae</taxon>
        <taxon>Fluviicola</taxon>
    </lineage>
</organism>
<dbReference type="InterPro" id="IPR036594">
    <property type="entry name" value="Meth_synthase_dom"/>
</dbReference>
<keyword evidence="3" id="KW-0804">Transcription</keyword>
<keyword evidence="6" id="KW-1185">Reference proteome</keyword>
<dbReference type="OrthoDB" id="9800334at2"/>
<reference evidence="5 6" key="1">
    <citation type="submission" date="2019-07" db="EMBL/GenBank/DDBJ databases">
        <authorList>
            <person name="Huq M.A."/>
        </authorList>
    </citation>
    <scope>NUCLEOTIDE SEQUENCE [LARGE SCALE GENOMIC DNA]</scope>
    <source>
        <strain evidence="5 6">MAH-3</strain>
    </source>
</reference>
<dbReference type="SMART" id="SM00422">
    <property type="entry name" value="HTH_MERR"/>
    <property type="match status" value="1"/>
</dbReference>
<evidence type="ECO:0000313" key="6">
    <source>
        <dbReference type="Proteomes" id="UP000316008"/>
    </source>
</evidence>
<dbReference type="GO" id="GO:0031419">
    <property type="term" value="F:cobalamin binding"/>
    <property type="evidence" value="ECO:0007669"/>
    <property type="project" value="InterPro"/>
</dbReference>
<dbReference type="GO" id="GO:0003677">
    <property type="term" value="F:DNA binding"/>
    <property type="evidence" value="ECO:0007669"/>
    <property type="project" value="UniProtKB-KW"/>
</dbReference>
<keyword evidence="2" id="KW-0238">DNA-binding</keyword>
<dbReference type="GO" id="GO:0046872">
    <property type="term" value="F:metal ion binding"/>
    <property type="evidence" value="ECO:0007669"/>
    <property type="project" value="InterPro"/>
</dbReference>
<dbReference type="Pfam" id="PF13411">
    <property type="entry name" value="MerR_1"/>
    <property type="match status" value="1"/>
</dbReference>
<dbReference type="Gene3D" id="3.40.50.280">
    <property type="entry name" value="Cobalamin-binding domain"/>
    <property type="match status" value="1"/>
</dbReference>
<dbReference type="InterPro" id="IPR000551">
    <property type="entry name" value="MerR-type_HTH_dom"/>
</dbReference>
<name>A0A556MNS6_9FLAO</name>
<dbReference type="Proteomes" id="UP000316008">
    <property type="component" value="Unassembled WGS sequence"/>
</dbReference>
<proteinExistence type="predicted"/>
<dbReference type="Gene3D" id="1.10.1240.10">
    <property type="entry name" value="Methionine synthase domain"/>
    <property type="match status" value="1"/>
</dbReference>
<dbReference type="PANTHER" id="PTHR30204">
    <property type="entry name" value="REDOX-CYCLING DRUG-SENSING TRANSCRIPTIONAL ACTIVATOR SOXR"/>
    <property type="match status" value="1"/>
</dbReference>
<accession>A0A556MNS6</accession>
<protein>
    <submittedName>
        <fullName evidence="5">MerR family transcriptional regulator</fullName>
    </submittedName>
</protein>
<dbReference type="SUPFAM" id="SSF52242">
    <property type="entry name" value="Cobalamin (vitamin B12)-binding domain"/>
    <property type="match status" value="1"/>
</dbReference>
<dbReference type="AlphaFoldDB" id="A0A556MNS6"/>
<evidence type="ECO:0000259" key="4">
    <source>
        <dbReference type="PROSITE" id="PS50937"/>
    </source>
</evidence>
<dbReference type="EMBL" id="VLPL01000007">
    <property type="protein sequence ID" value="TSJ41580.1"/>
    <property type="molecule type" value="Genomic_DNA"/>
</dbReference>
<dbReference type="InterPro" id="IPR003759">
    <property type="entry name" value="Cbl-bd_cap"/>
</dbReference>
<dbReference type="PANTHER" id="PTHR30204:SF67">
    <property type="entry name" value="HTH-TYPE TRANSCRIPTIONAL REGULATOR MLRA-RELATED"/>
    <property type="match status" value="1"/>
</dbReference>
<sequence length="290" mass="33509">MAAYKIRDLEILTGIKAHTIRMWEKRYGLLKPQRTTTQIRTYSNNDLLLLLNVSLLYKKGIKISRIADMSNEQIYQASRSLQHSEDTDTAIEQFIVSVLQLDEQLFQKTFQELTYKSDLSVIFSEHIIPFLNRIGVMWLVGTINPAQEHFISNLIRQKIIAAIDQLPVPDSKQVKIILYLPEHEWHEISLLVYHYHLRSKGLNSIYLGQALPYDALIKAVTILEPECLVSSWLTAIEPQKIRDHFHQLETDLGPVTLIAGGYQIDQLESFLSKKIKRIRTLSDLELFISP</sequence>
<keyword evidence="1" id="KW-0805">Transcription regulation</keyword>
<evidence type="ECO:0000256" key="3">
    <source>
        <dbReference type="ARBA" id="ARBA00023163"/>
    </source>
</evidence>
<dbReference type="Gene3D" id="1.10.1660.10">
    <property type="match status" value="1"/>
</dbReference>
<gene>
    <name evidence="5" type="ORF">FO442_14045</name>
</gene>
<feature type="domain" description="HTH merR-type" evidence="4">
    <location>
        <begin position="3"/>
        <end position="72"/>
    </location>
</feature>
<dbReference type="InterPro" id="IPR009061">
    <property type="entry name" value="DNA-bd_dom_put_sf"/>
</dbReference>
<dbReference type="GO" id="GO:0003700">
    <property type="term" value="F:DNA-binding transcription factor activity"/>
    <property type="evidence" value="ECO:0007669"/>
    <property type="project" value="InterPro"/>
</dbReference>
<dbReference type="Pfam" id="PF02607">
    <property type="entry name" value="B12-binding_2"/>
    <property type="match status" value="1"/>
</dbReference>
<comment type="caution">
    <text evidence="5">The sequence shown here is derived from an EMBL/GenBank/DDBJ whole genome shotgun (WGS) entry which is preliminary data.</text>
</comment>
<dbReference type="InterPro" id="IPR036724">
    <property type="entry name" value="Cobalamin-bd_sf"/>
</dbReference>
<dbReference type="SUPFAM" id="SSF46955">
    <property type="entry name" value="Putative DNA-binding domain"/>
    <property type="match status" value="1"/>
</dbReference>
<evidence type="ECO:0000256" key="1">
    <source>
        <dbReference type="ARBA" id="ARBA00023015"/>
    </source>
</evidence>
<dbReference type="InterPro" id="IPR047057">
    <property type="entry name" value="MerR_fam"/>
</dbReference>
<evidence type="ECO:0000256" key="2">
    <source>
        <dbReference type="ARBA" id="ARBA00023125"/>
    </source>
</evidence>
<evidence type="ECO:0000313" key="5">
    <source>
        <dbReference type="EMBL" id="TSJ41580.1"/>
    </source>
</evidence>
<dbReference type="PROSITE" id="PS50937">
    <property type="entry name" value="HTH_MERR_2"/>
    <property type="match status" value="1"/>
</dbReference>